<dbReference type="InterPro" id="IPR009003">
    <property type="entry name" value="Peptidase_S1_PA"/>
</dbReference>
<dbReference type="PANTHER" id="PTHR22939:SF129">
    <property type="entry name" value="SERINE PROTEASE HTRA2, MITOCHONDRIAL"/>
    <property type="match status" value="1"/>
</dbReference>
<feature type="non-terminal residue" evidence="1">
    <location>
        <position position="1"/>
    </location>
</feature>
<dbReference type="AlphaFoldDB" id="A0A2M7DQI5"/>
<dbReference type="GO" id="GO:0004252">
    <property type="term" value="F:serine-type endopeptidase activity"/>
    <property type="evidence" value="ECO:0007669"/>
    <property type="project" value="InterPro"/>
</dbReference>
<reference evidence="2" key="1">
    <citation type="submission" date="2017-09" db="EMBL/GenBank/DDBJ databases">
        <title>Depth-based differentiation of microbial function through sediment-hosted aquifers and enrichment of novel symbionts in the deep terrestrial subsurface.</title>
        <authorList>
            <person name="Probst A.J."/>
            <person name="Ladd B."/>
            <person name="Jarett J.K."/>
            <person name="Geller-Mcgrath D.E."/>
            <person name="Sieber C.M.K."/>
            <person name="Emerson J.B."/>
            <person name="Anantharaman K."/>
            <person name="Thomas B.C."/>
            <person name="Malmstrom R."/>
            <person name="Stieglmeier M."/>
            <person name="Klingl A."/>
            <person name="Woyke T."/>
            <person name="Ryan C.M."/>
            <person name="Banfield J.F."/>
        </authorList>
    </citation>
    <scope>NUCLEOTIDE SEQUENCE [LARGE SCALE GENOMIC DNA]</scope>
</reference>
<dbReference type="PANTHER" id="PTHR22939">
    <property type="entry name" value="SERINE PROTEASE FAMILY S1C HTRA-RELATED"/>
    <property type="match status" value="1"/>
</dbReference>
<protein>
    <recommendedName>
        <fullName evidence="3">Serine protease</fullName>
    </recommendedName>
</protein>
<evidence type="ECO:0000313" key="2">
    <source>
        <dbReference type="Proteomes" id="UP000228896"/>
    </source>
</evidence>
<dbReference type="EMBL" id="PETS01000020">
    <property type="protein sequence ID" value="PIV52004.1"/>
    <property type="molecule type" value="Genomic_DNA"/>
</dbReference>
<evidence type="ECO:0000313" key="1">
    <source>
        <dbReference type="EMBL" id="PIV52004.1"/>
    </source>
</evidence>
<name>A0A2M7DQI5_9BACT</name>
<accession>A0A2M7DQI5</accession>
<dbReference type="PRINTS" id="PR00834">
    <property type="entry name" value="PROTEASES2C"/>
</dbReference>
<organism evidence="1 2">
    <name type="scientific">Candidatus Falkowbacteria bacterium CG02_land_8_20_14_3_00_36_14</name>
    <dbReference type="NCBI Taxonomy" id="1974560"/>
    <lineage>
        <taxon>Bacteria</taxon>
        <taxon>Candidatus Falkowiibacteriota</taxon>
    </lineage>
</organism>
<dbReference type="SUPFAM" id="SSF50494">
    <property type="entry name" value="Trypsin-like serine proteases"/>
    <property type="match status" value="1"/>
</dbReference>
<dbReference type="GO" id="GO:0006508">
    <property type="term" value="P:proteolysis"/>
    <property type="evidence" value="ECO:0007669"/>
    <property type="project" value="InterPro"/>
</dbReference>
<dbReference type="InterPro" id="IPR043504">
    <property type="entry name" value="Peptidase_S1_PA_chymotrypsin"/>
</dbReference>
<dbReference type="Pfam" id="PF13365">
    <property type="entry name" value="Trypsin_2"/>
    <property type="match status" value="1"/>
</dbReference>
<gene>
    <name evidence="1" type="ORF">COS18_01015</name>
</gene>
<sequence>KAENLGGKLKGRILLQVESKGEAWYIDPATQQRAYLGRPADAFRIMRELGLGISENNFNSYNGYAPKNLSGRILLRVEANGEAYYVNPTDLKMYYLGRPADAFKVMREKGLGITNEDLNTISVNHSLNFIEILSDVQNILGYDNAYKAIVQIYCHNSNYSIEKQGSGVIISPDGLIVTNNHVVETFILGGEICTGGIITKQNSYKPDYFFNINFINKEPSRDIAYGIIEDKNKKSFPYLKINYNIKIGEEVTAIGYPDIANGSINISKGTITSKTDIDNYDYILSDVNVSYGSSGGALINLKGELLGLPTQVESSELASLVYVLQINFLPKSIELNNTLKKSMSDEYKYLFDDINNYLNKVLVLNNLR</sequence>
<dbReference type="Proteomes" id="UP000228896">
    <property type="component" value="Unassembled WGS sequence"/>
</dbReference>
<comment type="caution">
    <text evidence="1">The sequence shown here is derived from an EMBL/GenBank/DDBJ whole genome shotgun (WGS) entry which is preliminary data.</text>
</comment>
<dbReference type="Gene3D" id="2.40.10.10">
    <property type="entry name" value="Trypsin-like serine proteases"/>
    <property type="match status" value="2"/>
</dbReference>
<proteinExistence type="predicted"/>
<evidence type="ECO:0008006" key="3">
    <source>
        <dbReference type="Google" id="ProtNLM"/>
    </source>
</evidence>
<dbReference type="InterPro" id="IPR001940">
    <property type="entry name" value="Peptidase_S1C"/>
</dbReference>